<accession>A0ABV0NKU2</accession>
<gene>
    <name evidence="2" type="ORF">GOODEAATRI_015556</name>
</gene>
<reference evidence="2 3" key="1">
    <citation type="submission" date="2021-06" db="EMBL/GenBank/DDBJ databases">
        <authorList>
            <person name="Palmer J.M."/>
        </authorList>
    </citation>
    <scope>NUCLEOTIDE SEQUENCE [LARGE SCALE GENOMIC DNA]</scope>
    <source>
        <strain evidence="2 3">GA_2019</strain>
        <tissue evidence="2">Muscle</tissue>
    </source>
</reference>
<keyword evidence="3" id="KW-1185">Reference proteome</keyword>
<dbReference type="EMBL" id="JAHRIO010041136">
    <property type="protein sequence ID" value="MEQ2171915.1"/>
    <property type="molecule type" value="Genomic_DNA"/>
</dbReference>
<proteinExistence type="predicted"/>
<name>A0ABV0NKU2_9TELE</name>
<comment type="caution">
    <text evidence="2">The sequence shown here is derived from an EMBL/GenBank/DDBJ whole genome shotgun (WGS) entry which is preliminary data.</text>
</comment>
<evidence type="ECO:0000313" key="3">
    <source>
        <dbReference type="Proteomes" id="UP001476798"/>
    </source>
</evidence>
<feature type="region of interest" description="Disordered" evidence="1">
    <location>
        <begin position="43"/>
        <end position="70"/>
    </location>
</feature>
<feature type="compositionally biased region" description="Basic residues" evidence="1">
    <location>
        <begin position="44"/>
        <end position="56"/>
    </location>
</feature>
<evidence type="ECO:0000256" key="1">
    <source>
        <dbReference type="SAM" id="MobiDB-lite"/>
    </source>
</evidence>
<dbReference type="Proteomes" id="UP001476798">
    <property type="component" value="Unassembled WGS sequence"/>
</dbReference>
<protein>
    <submittedName>
        <fullName evidence="2">Uncharacterized protein</fullName>
    </submittedName>
</protein>
<organism evidence="2 3">
    <name type="scientific">Goodea atripinnis</name>
    <dbReference type="NCBI Taxonomy" id="208336"/>
    <lineage>
        <taxon>Eukaryota</taxon>
        <taxon>Metazoa</taxon>
        <taxon>Chordata</taxon>
        <taxon>Craniata</taxon>
        <taxon>Vertebrata</taxon>
        <taxon>Euteleostomi</taxon>
        <taxon>Actinopterygii</taxon>
        <taxon>Neopterygii</taxon>
        <taxon>Teleostei</taxon>
        <taxon>Neoteleostei</taxon>
        <taxon>Acanthomorphata</taxon>
        <taxon>Ovalentaria</taxon>
        <taxon>Atherinomorphae</taxon>
        <taxon>Cyprinodontiformes</taxon>
        <taxon>Goodeidae</taxon>
        <taxon>Goodea</taxon>
    </lineage>
</organism>
<evidence type="ECO:0000313" key="2">
    <source>
        <dbReference type="EMBL" id="MEQ2171915.1"/>
    </source>
</evidence>
<sequence length="99" mass="11640">MMQAPKYTNTRKNNATEKCCKRKMLQLQKIERGLRKNAANMKTAKGKNNSKLKTKKEKRETHSINEVNQTTRGSQVDRFAYLQFSLFTLFDVPLKHRLH</sequence>